<evidence type="ECO:0000313" key="2">
    <source>
        <dbReference type="Proteomes" id="UP000030745"/>
    </source>
</evidence>
<dbReference type="KEGG" id="spar:SPRG_12662"/>
<evidence type="ECO:0000313" key="1">
    <source>
        <dbReference type="EMBL" id="KDO22164.1"/>
    </source>
</evidence>
<dbReference type="Proteomes" id="UP000030745">
    <property type="component" value="Unassembled WGS sequence"/>
</dbReference>
<protein>
    <submittedName>
        <fullName evidence="1">Uncharacterized protein</fullName>
    </submittedName>
</protein>
<proteinExistence type="predicted"/>
<dbReference type="RefSeq" id="XP_012207104.1">
    <property type="nucleotide sequence ID" value="XM_012351714.1"/>
</dbReference>
<dbReference type="VEuPathDB" id="FungiDB:SPRG_12662"/>
<dbReference type="EMBL" id="KK583273">
    <property type="protein sequence ID" value="KDO22164.1"/>
    <property type="molecule type" value="Genomic_DNA"/>
</dbReference>
<name>A0A067BUH6_SAPPC</name>
<dbReference type="GeneID" id="24134604"/>
<dbReference type="PANTHER" id="PTHR36377">
    <property type="entry name" value="DNA MISMATCH REPAIR PROTEIN"/>
    <property type="match status" value="1"/>
</dbReference>
<organism evidence="1 2">
    <name type="scientific">Saprolegnia parasitica (strain CBS 223.65)</name>
    <dbReference type="NCBI Taxonomy" id="695850"/>
    <lineage>
        <taxon>Eukaryota</taxon>
        <taxon>Sar</taxon>
        <taxon>Stramenopiles</taxon>
        <taxon>Oomycota</taxon>
        <taxon>Saprolegniomycetes</taxon>
        <taxon>Saprolegniales</taxon>
        <taxon>Saprolegniaceae</taxon>
        <taxon>Saprolegnia</taxon>
    </lineage>
</organism>
<dbReference type="OrthoDB" id="64616at2759"/>
<gene>
    <name evidence="1" type="ORF">SPRG_12662</name>
</gene>
<dbReference type="PANTHER" id="PTHR36377:SF1">
    <property type="entry name" value="DNA MISMATCH REPAIR PROTEIN"/>
    <property type="match status" value="1"/>
</dbReference>
<keyword evidence="2" id="KW-1185">Reference proteome</keyword>
<accession>A0A067BUH6</accession>
<reference evidence="1 2" key="1">
    <citation type="journal article" date="2013" name="PLoS Genet.">
        <title>Distinctive expansion of potential virulence genes in the genome of the oomycete fish pathogen Saprolegnia parasitica.</title>
        <authorList>
            <person name="Jiang R.H."/>
            <person name="de Bruijn I."/>
            <person name="Haas B.J."/>
            <person name="Belmonte R."/>
            <person name="Lobach L."/>
            <person name="Christie J."/>
            <person name="van den Ackerveken G."/>
            <person name="Bottin A."/>
            <person name="Bulone V."/>
            <person name="Diaz-Moreno S.M."/>
            <person name="Dumas B."/>
            <person name="Fan L."/>
            <person name="Gaulin E."/>
            <person name="Govers F."/>
            <person name="Grenville-Briggs L.J."/>
            <person name="Horner N.R."/>
            <person name="Levin J.Z."/>
            <person name="Mammella M."/>
            <person name="Meijer H.J."/>
            <person name="Morris P."/>
            <person name="Nusbaum C."/>
            <person name="Oome S."/>
            <person name="Phillips A.J."/>
            <person name="van Rooyen D."/>
            <person name="Rzeszutek E."/>
            <person name="Saraiva M."/>
            <person name="Secombes C.J."/>
            <person name="Seidl M.F."/>
            <person name="Snel B."/>
            <person name="Stassen J.H."/>
            <person name="Sykes S."/>
            <person name="Tripathy S."/>
            <person name="van den Berg H."/>
            <person name="Vega-Arreguin J.C."/>
            <person name="Wawra S."/>
            <person name="Young S.K."/>
            <person name="Zeng Q."/>
            <person name="Dieguez-Uribeondo J."/>
            <person name="Russ C."/>
            <person name="Tyler B.M."/>
            <person name="van West P."/>
        </authorList>
    </citation>
    <scope>NUCLEOTIDE SEQUENCE [LARGE SCALE GENOMIC DNA]</scope>
    <source>
        <strain evidence="1 2">CBS 223.65</strain>
    </source>
</reference>
<sequence>MAPVVPKASLTPLLKKLVPACFVIGMGMEVFMVKTGFYDIVARNEAEIRAIKRAERDEYLRRKAQDEATHTA</sequence>
<dbReference type="AlphaFoldDB" id="A0A067BUH6"/>
<dbReference type="OMA" id="VIGMGME"/>